<proteinExistence type="predicted"/>
<protein>
    <submittedName>
        <fullName evidence="1">Uncharacterized protein</fullName>
    </submittedName>
</protein>
<keyword evidence="2" id="KW-1185">Reference proteome</keyword>
<dbReference type="EMBL" id="BAABME010044702">
    <property type="protein sequence ID" value="GAA0181853.1"/>
    <property type="molecule type" value="Genomic_DNA"/>
</dbReference>
<evidence type="ECO:0000313" key="1">
    <source>
        <dbReference type="EMBL" id="GAA0181853.1"/>
    </source>
</evidence>
<gene>
    <name evidence="1" type="ORF">LIER_44036</name>
</gene>
<evidence type="ECO:0000313" key="2">
    <source>
        <dbReference type="Proteomes" id="UP001454036"/>
    </source>
</evidence>
<sequence length="214" mass="23877">MLYYWLFHPMDELYCLTYDVKEVIFYYYPSLVTLIIHVDDGPNLRGPTWGGSLHNGIRCLKYSKNVVRFVSLTHKYMFINMYFIGSSNIELLDDIDDDGEYSISVSRALAELIKASASKRAMLTVIPFNLGDNNDGVDVNEVQVNKGRSGLGLMMEIELSGSQPSLSATFLENIDEKFGVPDHDSDSEIGGEVHSDDNDYDYVVESTGGAAPTC</sequence>
<comment type="caution">
    <text evidence="1">The sequence shown here is derived from an EMBL/GenBank/DDBJ whole genome shotgun (WGS) entry which is preliminary data.</text>
</comment>
<organism evidence="1 2">
    <name type="scientific">Lithospermum erythrorhizon</name>
    <name type="common">Purple gromwell</name>
    <name type="synonym">Lithospermum officinale var. erythrorhizon</name>
    <dbReference type="NCBI Taxonomy" id="34254"/>
    <lineage>
        <taxon>Eukaryota</taxon>
        <taxon>Viridiplantae</taxon>
        <taxon>Streptophyta</taxon>
        <taxon>Embryophyta</taxon>
        <taxon>Tracheophyta</taxon>
        <taxon>Spermatophyta</taxon>
        <taxon>Magnoliopsida</taxon>
        <taxon>eudicotyledons</taxon>
        <taxon>Gunneridae</taxon>
        <taxon>Pentapetalae</taxon>
        <taxon>asterids</taxon>
        <taxon>lamiids</taxon>
        <taxon>Boraginales</taxon>
        <taxon>Boraginaceae</taxon>
        <taxon>Boraginoideae</taxon>
        <taxon>Lithospermeae</taxon>
        <taxon>Lithospermum</taxon>
    </lineage>
</organism>
<accession>A0AAV3RQV1</accession>
<reference evidence="1 2" key="1">
    <citation type="submission" date="2024-01" db="EMBL/GenBank/DDBJ databases">
        <title>The complete chloroplast genome sequence of Lithospermum erythrorhizon: insights into the phylogenetic relationship among Boraginaceae species and the maternal lineages of purple gromwells.</title>
        <authorList>
            <person name="Okada T."/>
            <person name="Watanabe K."/>
        </authorList>
    </citation>
    <scope>NUCLEOTIDE SEQUENCE [LARGE SCALE GENOMIC DNA]</scope>
</reference>
<name>A0AAV3RQV1_LITER</name>
<dbReference type="Proteomes" id="UP001454036">
    <property type="component" value="Unassembled WGS sequence"/>
</dbReference>
<dbReference type="AlphaFoldDB" id="A0AAV3RQV1"/>